<evidence type="ECO:0000313" key="2">
    <source>
        <dbReference type="Proteomes" id="UP000595895"/>
    </source>
</evidence>
<dbReference type="KEGG" id="awe:JG540_04730"/>
<keyword evidence="2" id="KW-1185">Reference proteome</keyword>
<name>A0A7T7MAZ9_9ACTO</name>
<dbReference type="AlphaFoldDB" id="A0A7T7MAZ9"/>
<evidence type="ECO:0000313" key="1">
    <source>
        <dbReference type="EMBL" id="QQM68137.1"/>
    </source>
</evidence>
<protein>
    <recommendedName>
        <fullName evidence="3">SRPBCC family protein</fullName>
    </recommendedName>
</protein>
<accession>A0A7T7MAZ9</accession>
<dbReference type="Proteomes" id="UP000595895">
    <property type="component" value="Chromosome"/>
</dbReference>
<reference evidence="1 2" key="1">
    <citation type="submission" date="2020-12" db="EMBL/GenBank/DDBJ databases">
        <authorList>
            <person name="Zhou J."/>
        </authorList>
    </citation>
    <scope>NUCLEOTIDE SEQUENCE [LARGE SCALE GENOMIC DNA]</scope>
    <source>
        <strain evidence="1 2">CCUG 61299</strain>
    </source>
</reference>
<evidence type="ECO:0008006" key="3">
    <source>
        <dbReference type="Google" id="ProtNLM"/>
    </source>
</evidence>
<gene>
    <name evidence="1" type="ORF">JG540_04730</name>
</gene>
<dbReference type="EMBL" id="CP066802">
    <property type="protein sequence ID" value="QQM68137.1"/>
    <property type="molecule type" value="Genomic_DNA"/>
</dbReference>
<dbReference type="InterPro" id="IPR036628">
    <property type="entry name" value="Clp_N_dom_sf"/>
</dbReference>
<dbReference type="Gene3D" id="3.30.530.20">
    <property type="match status" value="1"/>
</dbReference>
<dbReference type="SUPFAM" id="SSF55961">
    <property type="entry name" value="Bet v1-like"/>
    <property type="match status" value="1"/>
</dbReference>
<organism evidence="1 2">
    <name type="scientific">Actinomyces weissii</name>
    <dbReference type="NCBI Taxonomy" id="675090"/>
    <lineage>
        <taxon>Bacteria</taxon>
        <taxon>Bacillati</taxon>
        <taxon>Actinomycetota</taxon>
        <taxon>Actinomycetes</taxon>
        <taxon>Actinomycetales</taxon>
        <taxon>Actinomycetaceae</taxon>
        <taxon>Actinomyces</taxon>
    </lineage>
</organism>
<proteinExistence type="predicted"/>
<sequence>MSFYPHVVTWLAAARSEALLARHLQIEELDLFLGLLAQGGEIAQVLGAHGVSLARARQAAAELDDADLAAVGIKVAPGLRPARLRGAAAVAGQEVDLDLSEAAAQIVFERQGQVRSERMVLRSLLNPPSSATARLLEHLGVPAAELLAALEQPPQRQDQVVQDLPVPQAYQEQGLQRALRCRRFVSAPPQLLRELVSRPEVLPQWFLGDSQVSEAGEGRLVVSLFGRRGRSRGQLELRLRQEQPEVLTWEQHARGGRYRGALVAAHSLRLAPAPGGTLVELTRVTRGFGRLGWLVAPVLHRLTRLAACNQLTMLAALAADEQQG</sequence>
<dbReference type="InterPro" id="IPR023393">
    <property type="entry name" value="START-like_dom_sf"/>
</dbReference>
<dbReference type="Gene3D" id="1.10.1780.10">
    <property type="entry name" value="Clp, N-terminal domain"/>
    <property type="match status" value="1"/>
</dbReference>
<dbReference type="RefSeq" id="WP_200277659.1">
    <property type="nucleotide sequence ID" value="NZ_CP066802.1"/>
</dbReference>